<dbReference type="InterPro" id="IPR000711">
    <property type="entry name" value="ATPase_OSCP/dsu"/>
</dbReference>
<reference evidence="8 9" key="1">
    <citation type="journal article" date="2014" name="Int. J. Syst. Evol. Microbiol.">
        <title>Complete genome sequence of Corynebacterium casei LMG S-19264T (=DSM 44701T), isolated from a smear-ripened cheese.</title>
        <authorList>
            <consortium name="US DOE Joint Genome Institute (JGI-PGF)"/>
            <person name="Walter F."/>
            <person name="Albersmeier A."/>
            <person name="Kalinowski J."/>
            <person name="Ruckert C."/>
        </authorList>
    </citation>
    <scope>NUCLEOTIDE SEQUENCE [LARGE SCALE GENOMIC DNA]</scope>
    <source>
        <strain evidence="8 9">NBRC 112289</strain>
    </source>
</reference>
<comment type="function">
    <text evidence="7">F(1)F(0) ATP synthase produces ATP from ADP in the presence of a proton or sodium gradient. F-type ATPases consist of two structural domains, F(1) containing the extramembraneous catalytic core and F(0) containing the membrane proton channel, linked together by a central stalk and a peripheral stalk. During catalysis, ATP synthesis in the catalytic domain of F(1) is coupled via a rotary mechanism of the central stalk subunits to proton translocation.</text>
</comment>
<comment type="similarity">
    <text evidence="7">Belongs to the ATPase delta chain family.</text>
</comment>
<dbReference type="Pfam" id="PF00213">
    <property type="entry name" value="OSCP"/>
    <property type="match status" value="1"/>
</dbReference>
<name>A0AA37X9Z4_9MICO</name>
<dbReference type="NCBIfam" id="NF009967">
    <property type="entry name" value="PRK13430.1"/>
    <property type="match status" value="1"/>
</dbReference>
<evidence type="ECO:0000256" key="4">
    <source>
        <dbReference type="ARBA" id="ARBA00023065"/>
    </source>
</evidence>
<accession>A0AA37X9Z4</accession>
<dbReference type="Proteomes" id="UP001157160">
    <property type="component" value="Unassembled WGS sequence"/>
</dbReference>
<keyword evidence="6 7" id="KW-0066">ATP synthesis</keyword>
<keyword evidence="4 7" id="KW-0406">Ion transport</keyword>
<dbReference type="GO" id="GO:0045259">
    <property type="term" value="C:proton-transporting ATP synthase complex"/>
    <property type="evidence" value="ECO:0007669"/>
    <property type="project" value="UniProtKB-KW"/>
</dbReference>
<dbReference type="PANTHER" id="PTHR11910">
    <property type="entry name" value="ATP SYNTHASE DELTA CHAIN"/>
    <property type="match status" value="1"/>
</dbReference>
<comment type="subcellular location">
    <subcellularLocation>
        <location evidence="7">Cell membrane</location>
        <topology evidence="7">Peripheral membrane protein</topology>
    </subcellularLocation>
    <subcellularLocation>
        <location evidence="1">Membrane</location>
    </subcellularLocation>
</comment>
<evidence type="ECO:0000256" key="1">
    <source>
        <dbReference type="ARBA" id="ARBA00004370"/>
    </source>
</evidence>
<dbReference type="NCBIfam" id="TIGR01145">
    <property type="entry name" value="ATP_synt_delta"/>
    <property type="match status" value="1"/>
</dbReference>
<comment type="function">
    <text evidence="7">This protein is part of the stalk that links CF(0) to CF(1). It either transmits conformational changes from CF(0) to CF(1) or is implicated in proton conduction.</text>
</comment>
<keyword evidence="7" id="KW-1003">Cell membrane</keyword>
<sequence>MGSATREALALSRAALADAGKPSLAAAEELLAAARAVGGSAQLRGLLADPELDADRKQALVESIFGAKLGSQAKGLLLSLVGRRWSRSEDLLEGIEEIGIRVAAGSAPARTAVDSELFAFLRAVAGDAELELALSSKLGAPEAKAGVVSELLEGKAHATTIAILRHLVQQPRGRRIRPLIEAAADIVADQAGSEVATVTAAAPLSPAQRKRLEEGLTASRGRSFRVQVVVDPSIIGGLRVRIGDEVVDGTVASRLQDLKLALAS</sequence>
<keyword evidence="7" id="KW-0139">CF(1)</keyword>
<evidence type="ECO:0000256" key="2">
    <source>
        <dbReference type="ARBA" id="ARBA00022448"/>
    </source>
</evidence>
<proteinExistence type="inferred from homology"/>
<organism evidence="8 9">
    <name type="scientific">Arenivirga flava</name>
    <dbReference type="NCBI Taxonomy" id="1930060"/>
    <lineage>
        <taxon>Bacteria</taxon>
        <taxon>Bacillati</taxon>
        <taxon>Actinomycetota</taxon>
        <taxon>Actinomycetes</taxon>
        <taxon>Micrococcales</taxon>
        <taxon>Microbacteriaceae</taxon>
        <taxon>Arenivirga</taxon>
    </lineage>
</organism>
<evidence type="ECO:0000256" key="6">
    <source>
        <dbReference type="ARBA" id="ARBA00023310"/>
    </source>
</evidence>
<keyword evidence="9" id="KW-1185">Reference proteome</keyword>
<evidence type="ECO:0000313" key="9">
    <source>
        <dbReference type="Proteomes" id="UP001157160"/>
    </source>
</evidence>
<dbReference type="GO" id="GO:0046933">
    <property type="term" value="F:proton-transporting ATP synthase activity, rotational mechanism"/>
    <property type="evidence" value="ECO:0007669"/>
    <property type="project" value="UniProtKB-UniRule"/>
</dbReference>
<keyword evidence="5 7" id="KW-0472">Membrane</keyword>
<keyword evidence="2 7" id="KW-0813">Transport</keyword>
<dbReference type="RefSeq" id="WP_284229067.1">
    <property type="nucleotide sequence ID" value="NZ_BSUL01000001.1"/>
</dbReference>
<dbReference type="HAMAP" id="MF_01416">
    <property type="entry name" value="ATP_synth_delta_bact"/>
    <property type="match status" value="1"/>
</dbReference>
<keyword evidence="3 7" id="KW-0375">Hydrogen ion transport</keyword>
<dbReference type="GO" id="GO:0005886">
    <property type="term" value="C:plasma membrane"/>
    <property type="evidence" value="ECO:0007669"/>
    <property type="project" value="UniProtKB-SubCell"/>
</dbReference>
<dbReference type="PRINTS" id="PR00125">
    <property type="entry name" value="ATPASEDELTA"/>
</dbReference>
<evidence type="ECO:0000256" key="7">
    <source>
        <dbReference type="HAMAP-Rule" id="MF_01416"/>
    </source>
</evidence>
<evidence type="ECO:0000256" key="3">
    <source>
        <dbReference type="ARBA" id="ARBA00022781"/>
    </source>
</evidence>
<protein>
    <recommendedName>
        <fullName evidence="7">ATP synthase subunit delta</fullName>
    </recommendedName>
    <alternativeName>
        <fullName evidence="7">ATP synthase F(1) sector subunit delta</fullName>
    </alternativeName>
    <alternativeName>
        <fullName evidence="7">F-type ATPase subunit delta</fullName>
        <shortName evidence="7">F-ATPase subunit delta</shortName>
    </alternativeName>
</protein>
<comment type="caution">
    <text evidence="8">The sequence shown here is derived from an EMBL/GenBank/DDBJ whole genome shotgun (WGS) entry which is preliminary data.</text>
</comment>
<dbReference type="AlphaFoldDB" id="A0AA37X9Z4"/>
<evidence type="ECO:0000256" key="5">
    <source>
        <dbReference type="ARBA" id="ARBA00023136"/>
    </source>
</evidence>
<dbReference type="EMBL" id="BSUL01000001">
    <property type="protein sequence ID" value="GMA26910.1"/>
    <property type="molecule type" value="Genomic_DNA"/>
</dbReference>
<gene>
    <name evidence="7 8" type="primary">atpH</name>
    <name evidence="8" type="ORF">GCM10025874_01630</name>
</gene>
<evidence type="ECO:0000313" key="8">
    <source>
        <dbReference type="EMBL" id="GMA26910.1"/>
    </source>
</evidence>